<dbReference type="GeneID" id="66081352"/>
<comment type="caution">
    <text evidence="1">The sequence shown here is derived from an EMBL/GenBank/DDBJ whole genome shotgun (WGS) entry which is preliminary data.</text>
</comment>
<dbReference type="Proteomes" id="UP001049176">
    <property type="component" value="Chromosome 8"/>
</dbReference>
<organism evidence="1 2">
    <name type="scientific">Marasmius oreades</name>
    <name type="common">fairy-ring Marasmius</name>
    <dbReference type="NCBI Taxonomy" id="181124"/>
    <lineage>
        <taxon>Eukaryota</taxon>
        <taxon>Fungi</taxon>
        <taxon>Dikarya</taxon>
        <taxon>Basidiomycota</taxon>
        <taxon>Agaricomycotina</taxon>
        <taxon>Agaricomycetes</taxon>
        <taxon>Agaricomycetidae</taxon>
        <taxon>Agaricales</taxon>
        <taxon>Marasmiineae</taxon>
        <taxon>Marasmiaceae</taxon>
        <taxon>Marasmius</taxon>
    </lineage>
</organism>
<name>A0A9P7UNI8_9AGAR</name>
<reference evidence="1" key="1">
    <citation type="journal article" date="2021" name="Genome Biol. Evol.">
        <title>The assembled and annotated genome of the fairy-ring fungus Marasmius oreades.</title>
        <authorList>
            <person name="Hiltunen M."/>
            <person name="Ament-Velasquez S.L."/>
            <person name="Johannesson H."/>
        </authorList>
    </citation>
    <scope>NUCLEOTIDE SEQUENCE</scope>
    <source>
        <strain evidence="1">03SP1</strain>
    </source>
</reference>
<dbReference type="KEGG" id="more:E1B28_012277"/>
<dbReference type="RefSeq" id="XP_043004734.1">
    <property type="nucleotide sequence ID" value="XM_043157367.1"/>
</dbReference>
<evidence type="ECO:0000313" key="2">
    <source>
        <dbReference type="Proteomes" id="UP001049176"/>
    </source>
</evidence>
<dbReference type="EMBL" id="CM032188">
    <property type="protein sequence ID" value="KAG7088263.1"/>
    <property type="molecule type" value="Genomic_DNA"/>
</dbReference>
<evidence type="ECO:0000313" key="1">
    <source>
        <dbReference type="EMBL" id="KAG7088263.1"/>
    </source>
</evidence>
<keyword evidence="2" id="KW-1185">Reference proteome</keyword>
<accession>A0A9P7UNI8</accession>
<dbReference type="AlphaFoldDB" id="A0A9P7UNI8"/>
<gene>
    <name evidence="1" type="ORF">E1B28_012277</name>
</gene>
<protein>
    <submittedName>
        <fullName evidence="1">Uncharacterized protein</fullName>
    </submittedName>
</protein>
<sequence>MSNGNEAARVKENNRYAHRAKYLRNGKSYVEFSGKEDLDVQTLAAFDPEVFTISDSCPALETLLQQAVECESQAPDDPIEAFDETAMSSAPDLPATHNVNKK</sequence>
<proteinExistence type="predicted"/>